<sequence length="133" mass="15235">MSARHGTGMLRHVSFPFSAATDLQKPFDLNLALSNVCFDPDLQNSEELSEADIPRISTRNFGQCYYESSYDDFSMRVTMLAMLPLAQEISDIPRWKSVKTMKPEIPEQHGTANRIQFSYRLYGPFKHLPSTQK</sequence>
<proteinExistence type="predicted"/>
<reference evidence="1 2" key="2">
    <citation type="submission" date="2018-10" db="EMBL/GenBank/DDBJ databases">
        <authorList>
            <consortium name="Pathogen Informatics"/>
        </authorList>
    </citation>
    <scope>NUCLEOTIDE SEQUENCE [LARGE SCALE GENOMIC DNA]</scope>
</reference>
<gene>
    <name evidence="1" type="ORF">EVEC_LOCUS1552</name>
</gene>
<protein>
    <submittedName>
        <fullName evidence="3">PITH domain-containing protein</fullName>
    </submittedName>
</protein>
<evidence type="ECO:0000313" key="2">
    <source>
        <dbReference type="Proteomes" id="UP000274131"/>
    </source>
</evidence>
<dbReference type="WBParaSite" id="EVEC_0000184401-mRNA-1">
    <property type="protein sequence ID" value="EVEC_0000184401-mRNA-1"/>
    <property type="gene ID" value="EVEC_0000184401"/>
</dbReference>
<evidence type="ECO:0000313" key="3">
    <source>
        <dbReference type="WBParaSite" id="EVEC_0000184401-mRNA-1"/>
    </source>
</evidence>
<reference evidence="3" key="1">
    <citation type="submission" date="2017-02" db="UniProtKB">
        <authorList>
            <consortium name="WormBaseParasite"/>
        </authorList>
    </citation>
    <scope>IDENTIFICATION</scope>
</reference>
<dbReference type="EMBL" id="UXUI01007227">
    <property type="protein sequence ID" value="VDD86409.1"/>
    <property type="molecule type" value="Genomic_DNA"/>
</dbReference>
<keyword evidence="2" id="KW-1185">Reference proteome</keyword>
<name>A0A0N4UWH8_ENTVE</name>
<evidence type="ECO:0000313" key="1">
    <source>
        <dbReference type="EMBL" id="VDD86409.1"/>
    </source>
</evidence>
<accession>A0A0N4UWH8</accession>
<dbReference type="Proteomes" id="UP000274131">
    <property type="component" value="Unassembled WGS sequence"/>
</dbReference>
<organism evidence="3">
    <name type="scientific">Enterobius vermicularis</name>
    <name type="common">Human pinworm</name>
    <dbReference type="NCBI Taxonomy" id="51028"/>
    <lineage>
        <taxon>Eukaryota</taxon>
        <taxon>Metazoa</taxon>
        <taxon>Ecdysozoa</taxon>
        <taxon>Nematoda</taxon>
        <taxon>Chromadorea</taxon>
        <taxon>Rhabditida</taxon>
        <taxon>Spirurina</taxon>
        <taxon>Oxyuridomorpha</taxon>
        <taxon>Oxyuroidea</taxon>
        <taxon>Oxyuridae</taxon>
        <taxon>Enterobius</taxon>
    </lineage>
</organism>
<dbReference type="AlphaFoldDB" id="A0A0N4UWH8"/>